<organism evidence="1 2">
    <name type="scientific">Candidatus Methylobacter oryzae</name>
    <dbReference type="NCBI Taxonomy" id="2497749"/>
    <lineage>
        <taxon>Bacteria</taxon>
        <taxon>Pseudomonadati</taxon>
        <taxon>Pseudomonadota</taxon>
        <taxon>Gammaproteobacteria</taxon>
        <taxon>Methylococcales</taxon>
        <taxon>Methylococcaceae</taxon>
        <taxon>Methylobacter</taxon>
    </lineage>
</organism>
<reference evidence="1 2" key="1">
    <citation type="journal article" date="2019" name="Antonie Van Leeuwenhoek">
        <title>Description of 'Ca. Methylobacter oryzae' KRF1, a novel species from the environmentally important Methylobacter clade 2.</title>
        <authorList>
            <person name="Khatri K."/>
            <person name="Mohite J.A."/>
            <person name="Pandit P.S."/>
            <person name="Bahulikar R."/>
            <person name="Rahalkar M.C."/>
        </authorList>
    </citation>
    <scope>NUCLEOTIDE SEQUENCE [LARGE SCALE GENOMIC DNA]</scope>
    <source>
        <strain evidence="1 2">KRF1</strain>
    </source>
</reference>
<comment type="caution">
    <text evidence="1">The sequence shown here is derived from an EMBL/GenBank/DDBJ whole genome shotgun (WGS) entry which is preliminary data.</text>
</comment>
<accession>A0ABY3CCE0</accession>
<evidence type="ECO:0000313" key="1">
    <source>
        <dbReference type="EMBL" id="TRW93208.1"/>
    </source>
</evidence>
<dbReference type="EMBL" id="RYFG02000102">
    <property type="protein sequence ID" value="TRW93208.1"/>
    <property type="molecule type" value="Genomic_DNA"/>
</dbReference>
<gene>
    <name evidence="1" type="ORF">EKO24_013025</name>
</gene>
<name>A0ABY3CCE0_9GAMM</name>
<dbReference type="RefSeq" id="WP_127029758.1">
    <property type="nucleotide sequence ID" value="NZ_RYFG02000102.1"/>
</dbReference>
<evidence type="ECO:0000313" key="2">
    <source>
        <dbReference type="Proteomes" id="UP000733744"/>
    </source>
</evidence>
<keyword evidence="2" id="KW-1185">Reference proteome</keyword>
<sequence length="107" mass="11444">MHIIHSNIHTIPATAVIAADIPLCTEIITEKGRIGMIMAAPIFHIIPGMINTMHGSTGITTIQGVIRTKDITAILLTMKIIVSITMMTTAVTITSIIETIINSLAII</sequence>
<proteinExistence type="predicted"/>
<dbReference type="Proteomes" id="UP000733744">
    <property type="component" value="Unassembled WGS sequence"/>
</dbReference>
<protein>
    <submittedName>
        <fullName evidence="1">Uncharacterized protein</fullName>
    </submittedName>
</protein>